<sequence length="62" mass="7125">MVMGQTFVFSLWLGQGELARQLWPNMPSMTIGLINILIRKFGSVSQILSTRQVLPRKFLNLF</sequence>
<dbReference type="EMBL" id="GGEC01049925">
    <property type="protein sequence ID" value="MBX30409.1"/>
    <property type="molecule type" value="Transcribed_RNA"/>
</dbReference>
<evidence type="ECO:0000313" key="1">
    <source>
        <dbReference type="EMBL" id="MBX30409.1"/>
    </source>
</evidence>
<proteinExistence type="predicted"/>
<protein>
    <submittedName>
        <fullName evidence="1">Putative disease resistance gene NBS-LRR family protein</fullName>
    </submittedName>
</protein>
<organism evidence="1">
    <name type="scientific">Rhizophora mucronata</name>
    <name type="common">Asiatic mangrove</name>
    <dbReference type="NCBI Taxonomy" id="61149"/>
    <lineage>
        <taxon>Eukaryota</taxon>
        <taxon>Viridiplantae</taxon>
        <taxon>Streptophyta</taxon>
        <taxon>Embryophyta</taxon>
        <taxon>Tracheophyta</taxon>
        <taxon>Spermatophyta</taxon>
        <taxon>Magnoliopsida</taxon>
        <taxon>eudicotyledons</taxon>
        <taxon>Gunneridae</taxon>
        <taxon>Pentapetalae</taxon>
        <taxon>rosids</taxon>
        <taxon>fabids</taxon>
        <taxon>Malpighiales</taxon>
        <taxon>Rhizophoraceae</taxon>
        <taxon>Rhizophora</taxon>
    </lineage>
</organism>
<accession>A0A2P2MJL6</accession>
<dbReference type="AlphaFoldDB" id="A0A2P2MJL6"/>
<reference evidence="1" key="1">
    <citation type="submission" date="2018-02" db="EMBL/GenBank/DDBJ databases">
        <title>Rhizophora mucronata_Transcriptome.</title>
        <authorList>
            <person name="Meera S.P."/>
            <person name="Sreeshan A."/>
            <person name="Augustine A."/>
        </authorList>
    </citation>
    <scope>NUCLEOTIDE SEQUENCE</scope>
    <source>
        <tissue evidence="1">Leaf</tissue>
    </source>
</reference>
<name>A0A2P2MJL6_RHIMU</name>